<gene>
    <name evidence="1" type="ORF">SCUD_LOCUS6311</name>
</gene>
<evidence type="ECO:0000313" key="1">
    <source>
        <dbReference type="EMBL" id="VDP02903.1"/>
    </source>
</evidence>
<dbReference type="EMBL" id="UZAK01013403">
    <property type="protein sequence ID" value="VDP02903.1"/>
    <property type="molecule type" value="Genomic_DNA"/>
</dbReference>
<reference evidence="1 2" key="2">
    <citation type="submission" date="2018-11" db="EMBL/GenBank/DDBJ databases">
        <authorList>
            <consortium name="Pathogen Informatics"/>
        </authorList>
    </citation>
    <scope>NUCLEOTIDE SEQUENCE [LARGE SCALE GENOMIC DNA]</scope>
    <source>
        <strain evidence="1">Dakar</strain>
        <strain evidence="2">Dakar, Senegal</strain>
    </source>
</reference>
<proteinExistence type="predicted"/>
<dbReference type="AlphaFoldDB" id="A0A183JUC0"/>
<dbReference type="WBParaSite" id="SCUD_0000631101-mRNA-1">
    <property type="protein sequence ID" value="SCUD_0000631101-mRNA-1"/>
    <property type="gene ID" value="SCUD_0000631101"/>
</dbReference>
<protein>
    <submittedName>
        <fullName evidence="1 3">Uncharacterized protein</fullName>
    </submittedName>
</protein>
<sequence length="43" mass="5252">MDLQSDIRNRLCKFRIKWWLEVVNRKPWTRVSCYLALVGKLCL</sequence>
<name>A0A183JUC0_9TREM</name>
<evidence type="ECO:0000313" key="3">
    <source>
        <dbReference type="WBParaSite" id="SCUD_0000631101-mRNA-1"/>
    </source>
</evidence>
<accession>A0A183JUC0</accession>
<dbReference type="Proteomes" id="UP000279833">
    <property type="component" value="Unassembled WGS sequence"/>
</dbReference>
<keyword evidence="2" id="KW-1185">Reference proteome</keyword>
<reference evidence="3" key="1">
    <citation type="submission" date="2016-06" db="UniProtKB">
        <authorList>
            <consortium name="WormBaseParasite"/>
        </authorList>
    </citation>
    <scope>IDENTIFICATION</scope>
</reference>
<organism evidence="3">
    <name type="scientific">Schistosoma curassoni</name>
    <dbReference type="NCBI Taxonomy" id="6186"/>
    <lineage>
        <taxon>Eukaryota</taxon>
        <taxon>Metazoa</taxon>
        <taxon>Spiralia</taxon>
        <taxon>Lophotrochozoa</taxon>
        <taxon>Platyhelminthes</taxon>
        <taxon>Trematoda</taxon>
        <taxon>Digenea</taxon>
        <taxon>Strigeidida</taxon>
        <taxon>Schistosomatoidea</taxon>
        <taxon>Schistosomatidae</taxon>
        <taxon>Schistosoma</taxon>
    </lineage>
</organism>
<evidence type="ECO:0000313" key="2">
    <source>
        <dbReference type="Proteomes" id="UP000279833"/>
    </source>
</evidence>